<proteinExistence type="predicted"/>
<dbReference type="EMBL" id="CM001224">
    <property type="protein sequence ID" value="AET01679.1"/>
    <property type="molecule type" value="Genomic_DNA"/>
</dbReference>
<protein>
    <submittedName>
        <fullName evidence="1">Transmembrane protein, putative</fullName>
    </submittedName>
</protein>
<evidence type="ECO:0000313" key="3">
    <source>
        <dbReference type="Proteomes" id="UP000002051"/>
    </source>
</evidence>
<keyword evidence="1" id="KW-0472">Membrane</keyword>
<dbReference type="AlphaFoldDB" id="G7LIZ8"/>
<sequence length="99" mass="11319">MAEIKRLGKRTCLMKRKTHAHVSSVVLSDTTTRTFLLPLLILTAATLLPTTVLKRRRNDATSLERTTYHSSKIKSREKLKKWNNTNPTAKEKDLCLQSL</sequence>
<gene>
    <name evidence="1" type="ordered locus">MTR_8g018740</name>
</gene>
<reference evidence="2" key="3">
    <citation type="submission" date="2015-04" db="UniProtKB">
        <authorList>
            <consortium name="EnsemblPlants"/>
        </authorList>
    </citation>
    <scope>IDENTIFICATION</scope>
    <source>
        <strain evidence="2">cv. Jemalong A17</strain>
    </source>
</reference>
<keyword evidence="1" id="KW-0812">Transmembrane</keyword>
<evidence type="ECO:0000313" key="1">
    <source>
        <dbReference type="EMBL" id="AET01679.1"/>
    </source>
</evidence>
<reference evidence="1 3" key="2">
    <citation type="journal article" date="2014" name="BMC Genomics">
        <title>An improved genome release (version Mt4.0) for the model legume Medicago truncatula.</title>
        <authorList>
            <person name="Tang H."/>
            <person name="Krishnakumar V."/>
            <person name="Bidwell S."/>
            <person name="Rosen B."/>
            <person name="Chan A."/>
            <person name="Zhou S."/>
            <person name="Gentzbittel L."/>
            <person name="Childs K.L."/>
            <person name="Yandell M."/>
            <person name="Gundlach H."/>
            <person name="Mayer K.F."/>
            <person name="Schwartz D.C."/>
            <person name="Town C.D."/>
        </authorList>
    </citation>
    <scope>GENOME REANNOTATION</scope>
    <source>
        <strain evidence="2 3">cv. Jemalong A17</strain>
    </source>
</reference>
<reference evidence="1 3" key="1">
    <citation type="journal article" date="2011" name="Nature">
        <title>The Medicago genome provides insight into the evolution of rhizobial symbioses.</title>
        <authorList>
            <person name="Young N.D."/>
            <person name="Debelle F."/>
            <person name="Oldroyd G.E."/>
            <person name="Geurts R."/>
            <person name="Cannon S.B."/>
            <person name="Udvardi M.K."/>
            <person name="Benedito V.A."/>
            <person name="Mayer K.F."/>
            <person name="Gouzy J."/>
            <person name="Schoof H."/>
            <person name="Van de Peer Y."/>
            <person name="Proost S."/>
            <person name="Cook D.R."/>
            <person name="Meyers B.C."/>
            <person name="Spannagl M."/>
            <person name="Cheung F."/>
            <person name="De Mita S."/>
            <person name="Krishnakumar V."/>
            <person name="Gundlach H."/>
            <person name="Zhou S."/>
            <person name="Mudge J."/>
            <person name="Bharti A.K."/>
            <person name="Murray J.D."/>
            <person name="Naoumkina M.A."/>
            <person name="Rosen B."/>
            <person name="Silverstein K.A."/>
            <person name="Tang H."/>
            <person name="Rombauts S."/>
            <person name="Zhao P.X."/>
            <person name="Zhou P."/>
            <person name="Barbe V."/>
            <person name="Bardou P."/>
            <person name="Bechner M."/>
            <person name="Bellec A."/>
            <person name="Berger A."/>
            <person name="Berges H."/>
            <person name="Bidwell S."/>
            <person name="Bisseling T."/>
            <person name="Choisne N."/>
            <person name="Couloux A."/>
            <person name="Denny R."/>
            <person name="Deshpande S."/>
            <person name="Dai X."/>
            <person name="Doyle J.J."/>
            <person name="Dudez A.M."/>
            <person name="Farmer A.D."/>
            <person name="Fouteau S."/>
            <person name="Franken C."/>
            <person name="Gibelin C."/>
            <person name="Gish J."/>
            <person name="Goldstein S."/>
            <person name="Gonzalez A.J."/>
            <person name="Green P.J."/>
            <person name="Hallab A."/>
            <person name="Hartog M."/>
            <person name="Hua A."/>
            <person name="Humphray S.J."/>
            <person name="Jeong D.H."/>
            <person name="Jing Y."/>
            <person name="Jocker A."/>
            <person name="Kenton S.M."/>
            <person name="Kim D.J."/>
            <person name="Klee K."/>
            <person name="Lai H."/>
            <person name="Lang C."/>
            <person name="Lin S."/>
            <person name="Macmil S.L."/>
            <person name="Magdelenat G."/>
            <person name="Matthews L."/>
            <person name="McCorrison J."/>
            <person name="Monaghan E.L."/>
            <person name="Mun J.H."/>
            <person name="Najar F.Z."/>
            <person name="Nicholson C."/>
            <person name="Noirot C."/>
            <person name="O'Bleness M."/>
            <person name="Paule C.R."/>
            <person name="Poulain J."/>
            <person name="Prion F."/>
            <person name="Qin B."/>
            <person name="Qu C."/>
            <person name="Retzel E.F."/>
            <person name="Riddle C."/>
            <person name="Sallet E."/>
            <person name="Samain S."/>
            <person name="Samson N."/>
            <person name="Sanders I."/>
            <person name="Saurat O."/>
            <person name="Scarpelli C."/>
            <person name="Schiex T."/>
            <person name="Segurens B."/>
            <person name="Severin A.J."/>
            <person name="Sherrier D.J."/>
            <person name="Shi R."/>
            <person name="Sims S."/>
            <person name="Singer S.R."/>
            <person name="Sinharoy S."/>
            <person name="Sterck L."/>
            <person name="Viollet A."/>
            <person name="Wang B.B."/>
            <person name="Wang K."/>
            <person name="Wang M."/>
            <person name="Wang X."/>
            <person name="Warfsmann J."/>
            <person name="Weissenbach J."/>
            <person name="White D.D."/>
            <person name="White J.D."/>
            <person name="Wiley G.B."/>
            <person name="Wincker P."/>
            <person name="Xing Y."/>
            <person name="Yang L."/>
            <person name="Yao Z."/>
            <person name="Ying F."/>
            <person name="Zhai J."/>
            <person name="Zhou L."/>
            <person name="Zuber A."/>
            <person name="Denarie J."/>
            <person name="Dixon R.A."/>
            <person name="May G.D."/>
            <person name="Schwartz D.C."/>
            <person name="Rogers J."/>
            <person name="Quetier F."/>
            <person name="Town C.D."/>
            <person name="Roe B.A."/>
        </authorList>
    </citation>
    <scope>NUCLEOTIDE SEQUENCE [LARGE SCALE GENOMIC DNA]</scope>
    <source>
        <strain evidence="1">A17</strain>
        <strain evidence="2 3">cv. Jemalong A17</strain>
    </source>
</reference>
<dbReference type="EnsemblPlants" id="AET01679">
    <property type="protein sequence ID" value="AET01679"/>
    <property type="gene ID" value="MTR_8g018740"/>
</dbReference>
<dbReference type="HOGENOM" id="CLU_2324002_0_0_1"/>
<evidence type="ECO:0000313" key="2">
    <source>
        <dbReference type="EnsemblPlants" id="AET01679"/>
    </source>
</evidence>
<dbReference type="PaxDb" id="3880-AET01679"/>
<keyword evidence="3" id="KW-1185">Reference proteome</keyword>
<dbReference type="Proteomes" id="UP000002051">
    <property type="component" value="Chromosome 8"/>
</dbReference>
<organism evidence="1 3">
    <name type="scientific">Medicago truncatula</name>
    <name type="common">Barrel medic</name>
    <name type="synonym">Medicago tribuloides</name>
    <dbReference type="NCBI Taxonomy" id="3880"/>
    <lineage>
        <taxon>Eukaryota</taxon>
        <taxon>Viridiplantae</taxon>
        <taxon>Streptophyta</taxon>
        <taxon>Embryophyta</taxon>
        <taxon>Tracheophyta</taxon>
        <taxon>Spermatophyta</taxon>
        <taxon>Magnoliopsida</taxon>
        <taxon>eudicotyledons</taxon>
        <taxon>Gunneridae</taxon>
        <taxon>Pentapetalae</taxon>
        <taxon>rosids</taxon>
        <taxon>fabids</taxon>
        <taxon>Fabales</taxon>
        <taxon>Fabaceae</taxon>
        <taxon>Papilionoideae</taxon>
        <taxon>50 kb inversion clade</taxon>
        <taxon>NPAAA clade</taxon>
        <taxon>Hologalegina</taxon>
        <taxon>IRL clade</taxon>
        <taxon>Trifolieae</taxon>
        <taxon>Medicago</taxon>
    </lineage>
</organism>
<accession>G7LIZ8</accession>
<name>G7LIZ8_MEDTR</name>